<organism evidence="3 4">
    <name type="scientific">Didymodactylos carnosus</name>
    <dbReference type="NCBI Taxonomy" id="1234261"/>
    <lineage>
        <taxon>Eukaryota</taxon>
        <taxon>Metazoa</taxon>
        <taxon>Spiralia</taxon>
        <taxon>Gnathifera</taxon>
        <taxon>Rotifera</taxon>
        <taxon>Eurotatoria</taxon>
        <taxon>Bdelloidea</taxon>
        <taxon>Philodinida</taxon>
        <taxon>Philodinidae</taxon>
        <taxon>Didymodactylos</taxon>
    </lineage>
</organism>
<gene>
    <name evidence="2" type="ORF">OVA965_LOCUS22023</name>
    <name evidence="3" type="ORF">TMI583_LOCUS22736</name>
</gene>
<dbReference type="Proteomes" id="UP000677228">
    <property type="component" value="Unassembled WGS sequence"/>
</dbReference>
<accession>A0A8S2MU36</accession>
<dbReference type="EMBL" id="CAJNOK010012257">
    <property type="protein sequence ID" value="CAF1159608.1"/>
    <property type="molecule type" value="Genomic_DNA"/>
</dbReference>
<sequence>MRFHTQTIGNSRNEIGPRLVGEIVYKNRLNRLRNPHSDDKNIYAIGVSNWANIKNRQELIRKGNTQILGRASLQEQRDIVEPKNLNGRQELEPNHTQFILFDDGTLEPSYDDRYRAHLVRAISQGAQRAIESYGSGPLADLLAKFLKRNAIKETSGISDKTIKNDMEYQPEEDEYLKYDEIENFDRDQQEKLLKEFKLQINEVHEGLTQILQDEKLNQFGSSKQSERGLLNLADKIYLKKMVFMFLYCLDSENRHNIRIFNFSSNKTLYDSIYESCIQ</sequence>
<evidence type="ECO:0000259" key="1">
    <source>
        <dbReference type="Pfam" id="PF18139"/>
    </source>
</evidence>
<dbReference type="Proteomes" id="UP000682733">
    <property type="component" value="Unassembled WGS sequence"/>
</dbReference>
<reference evidence="3" key="1">
    <citation type="submission" date="2021-02" db="EMBL/GenBank/DDBJ databases">
        <authorList>
            <person name="Nowell W R."/>
        </authorList>
    </citation>
    <scope>NUCLEOTIDE SEQUENCE</scope>
</reference>
<proteinExistence type="predicted"/>
<evidence type="ECO:0000313" key="2">
    <source>
        <dbReference type="EMBL" id="CAF1159608.1"/>
    </source>
</evidence>
<dbReference type="EMBL" id="CAJOBA010033780">
    <property type="protein sequence ID" value="CAF3971249.1"/>
    <property type="molecule type" value="Genomic_DNA"/>
</dbReference>
<feature type="non-terminal residue" evidence="3">
    <location>
        <position position="1"/>
    </location>
</feature>
<dbReference type="Pfam" id="PF18139">
    <property type="entry name" value="LSDAT_euk"/>
    <property type="match status" value="1"/>
</dbReference>
<dbReference type="InterPro" id="IPR041491">
    <property type="entry name" value="TRPM_SLOG"/>
</dbReference>
<feature type="domain" description="TRPM SLOG" evidence="1">
    <location>
        <begin position="37"/>
        <end position="126"/>
    </location>
</feature>
<comment type="caution">
    <text evidence="3">The sequence shown here is derived from an EMBL/GenBank/DDBJ whole genome shotgun (WGS) entry which is preliminary data.</text>
</comment>
<protein>
    <recommendedName>
        <fullName evidence="1">TRPM SLOG domain-containing protein</fullName>
    </recommendedName>
</protein>
<name>A0A8S2MU36_9BILA</name>
<dbReference type="AlphaFoldDB" id="A0A8S2MU36"/>
<evidence type="ECO:0000313" key="3">
    <source>
        <dbReference type="EMBL" id="CAF3971249.1"/>
    </source>
</evidence>
<evidence type="ECO:0000313" key="4">
    <source>
        <dbReference type="Proteomes" id="UP000682733"/>
    </source>
</evidence>